<dbReference type="Proteomes" id="UP001057455">
    <property type="component" value="Unassembled WGS sequence"/>
</dbReference>
<comment type="similarity">
    <text evidence="1">Belongs to the CCZ1 family.</text>
</comment>
<evidence type="ECO:0000313" key="4">
    <source>
        <dbReference type="Proteomes" id="UP001057455"/>
    </source>
</evidence>
<gene>
    <name evidence="3" type="ORF">BaOVIS_007960</name>
</gene>
<dbReference type="OrthoDB" id="240546at2759"/>
<dbReference type="InterPro" id="IPR043987">
    <property type="entry name" value="CCZ1/INTU/HSP4_longin_1"/>
</dbReference>
<dbReference type="InterPro" id="IPR013176">
    <property type="entry name" value="Ccz1"/>
</dbReference>
<dbReference type="PANTHER" id="PTHR13056:SF0">
    <property type="entry name" value="VACUOLAR FUSION PROTEIN CCZ1 HOMOLOG-RELATED"/>
    <property type="match status" value="1"/>
</dbReference>
<organism evidence="3 4">
    <name type="scientific">Babesia ovis</name>
    <dbReference type="NCBI Taxonomy" id="5869"/>
    <lineage>
        <taxon>Eukaryota</taxon>
        <taxon>Sar</taxon>
        <taxon>Alveolata</taxon>
        <taxon>Apicomplexa</taxon>
        <taxon>Aconoidasida</taxon>
        <taxon>Piroplasmida</taxon>
        <taxon>Babesiidae</taxon>
        <taxon>Babesia</taxon>
    </lineage>
</organism>
<dbReference type="EMBL" id="BLIY01000006">
    <property type="protein sequence ID" value="GFE53392.1"/>
    <property type="molecule type" value="Genomic_DNA"/>
</dbReference>
<dbReference type="AlphaFoldDB" id="A0A9W5T8X9"/>
<sequence length="435" mass="49797">MSRISTIFVFDLNRKPTSANPTDEEIQDAKLLYYYPEHCEVEERRSHFGLIEGLIGLLSTFTSNKIDFLKTKLFTTTISEWCPDVYLVVCFKNEEGSWNEMAEYSHHWKHLITKVVLENTKKMFELFYGPLSDLMKESEDGTSANLEKVRLAFDNFLPSFLTQTVGDSFNILKDWNATNKSHTGVVGALDSQNLIVDVCEEFKEVKGYMFIHNQEVLLSSLDLDNMMILYTFLIKNHGIAHKEPEYRLKNVDRIESEEVQILESDGGTAFGPRVHLNGHEYYLSVMCFESLYLVLLLQTDDLMLSLSNIKEYLTGMPHGLKALINSLSRTPSTSPLCTVSLNTATKAIRSIGYDSLDDKKLQELYIIRGIHHLIESNANRLKQIHVRSSAGWVNAQVSNSREMYLTLQSDRLGLNDVRNTFDEFVKTYLGGIYFI</sequence>
<dbReference type="Pfam" id="PF19031">
    <property type="entry name" value="Intu_longin_1"/>
    <property type="match status" value="1"/>
</dbReference>
<dbReference type="GO" id="GO:0035658">
    <property type="term" value="C:Mon1-Ccz1 complex"/>
    <property type="evidence" value="ECO:0007669"/>
    <property type="project" value="InterPro"/>
</dbReference>
<evidence type="ECO:0000259" key="2">
    <source>
        <dbReference type="Pfam" id="PF19031"/>
    </source>
</evidence>
<comment type="caution">
    <text evidence="3">The sequence shown here is derived from an EMBL/GenBank/DDBJ whole genome shotgun (WGS) entry which is preliminary data.</text>
</comment>
<accession>A0A9W5T8X9</accession>
<dbReference type="GO" id="GO:0016192">
    <property type="term" value="P:vesicle-mediated transport"/>
    <property type="evidence" value="ECO:0007669"/>
    <property type="project" value="InterPro"/>
</dbReference>
<dbReference type="PANTHER" id="PTHR13056">
    <property type="entry name" value="VACUOLAR FUSION PROTEIN CCZ1 HOMOLOG-RELATED"/>
    <property type="match status" value="1"/>
</dbReference>
<protein>
    <recommendedName>
        <fullName evidence="2">CCZ1/INTU/HSP4 first Longin domain-containing protein</fullName>
    </recommendedName>
</protein>
<evidence type="ECO:0000313" key="3">
    <source>
        <dbReference type="EMBL" id="GFE53392.1"/>
    </source>
</evidence>
<proteinExistence type="inferred from homology"/>
<feature type="domain" description="CCZ1/INTU/HSP4 first Longin" evidence="2">
    <location>
        <begin position="23"/>
        <end position="129"/>
    </location>
</feature>
<keyword evidence="4" id="KW-1185">Reference proteome</keyword>
<name>A0A9W5T8X9_BABOV</name>
<reference evidence="3" key="1">
    <citation type="submission" date="2019-12" db="EMBL/GenBank/DDBJ databases">
        <title>Genome sequence of Babesia ovis.</title>
        <authorList>
            <person name="Yamagishi J."/>
            <person name="Sevinc F."/>
            <person name="Xuan X."/>
        </authorList>
    </citation>
    <scope>NUCLEOTIDE SEQUENCE</scope>
    <source>
        <strain evidence="3">Selcuk</strain>
    </source>
</reference>
<evidence type="ECO:0000256" key="1">
    <source>
        <dbReference type="ARBA" id="ARBA00005352"/>
    </source>
</evidence>